<evidence type="ECO:0008006" key="4">
    <source>
        <dbReference type="Google" id="ProtNLM"/>
    </source>
</evidence>
<comment type="caution">
    <text evidence="2">The sequence shown here is derived from an EMBL/GenBank/DDBJ whole genome shotgun (WGS) entry which is preliminary data.</text>
</comment>
<keyword evidence="3" id="KW-1185">Reference proteome</keyword>
<name>A0ABS3EA98_9GAMM</name>
<evidence type="ECO:0000313" key="2">
    <source>
        <dbReference type="EMBL" id="MBN8432225.1"/>
    </source>
</evidence>
<dbReference type="EMBL" id="JAEKJR010000003">
    <property type="protein sequence ID" value="MBN8432225.1"/>
    <property type="molecule type" value="Genomic_DNA"/>
</dbReference>
<dbReference type="Gene3D" id="3.60.21.70">
    <property type="entry name" value="PhoD-like phosphatase"/>
    <property type="match status" value="1"/>
</dbReference>
<protein>
    <recommendedName>
        <fullName evidence="4">PhoD-like phosphatase metallophosphatase domain-containing protein</fullName>
    </recommendedName>
</protein>
<proteinExistence type="predicted"/>
<dbReference type="InterPro" id="IPR029052">
    <property type="entry name" value="Metallo-depent_PP-like"/>
</dbReference>
<accession>A0ABS3EA98</accession>
<reference evidence="2 3" key="1">
    <citation type="submission" date="2020-12" db="EMBL/GenBank/DDBJ databases">
        <title>Oil enriched cultivation method for isolating marine PHA-producing bacteria.</title>
        <authorList>
            <person name="Zheng W."/>
            <person name="Yu S."/>
            <person name="Huang Y."/>
        </authorList>
    </citation>
    <scope>NUCLEOTIDE SEQUENCE [LARGE SCALE GENOMIC DNA]</scope>
    <source>
        <strain evidence="2 3">SN0-2</strain>
    </source>
</reference>
<dbReference type="Proteomes" id="UP000664293">
    <property type="component" value="Unassembled WGS sequence"/>
</dbReference>
<gene>
    <name evidence="2" type="ORF">JF535_15355</name>
</gene>
<evidence type="ECO:0000256" key="1">
    <source>
        <dbReference type="SAM" id="MobiDB-lite"/>
    </source>
</evidence>
<organism evidence="2 3">
    <name type="scientific">Microbulbifer salipaludis</name>
    <dbReference type="NCBI Taxonomy" id="187980"/>
    <lineage>
        <taxon>Bacteria</taxon>
        <taxon>Pseudomonadati</taxon>
        <taxon>Pseudomonadota</taxon>
        <taxon>Gammaproteobacteria</taxon>
        <taxon>Cellvibrionales</taxon>
        <taxon>Microbulbiferaceae</taxon>
        <taxon>Microbulbifer</taxon>
    </lineage>
</organism>
<evidence type="ECO:0000313" key="3">
    <source>
        <dbReference type="Proteomes" id="UP000664293"/>
    </source>
</evidence>
<dbReference type="InterPro" id="IPR038607">
    <property type="entry name" value="PhoD-like_sf"/>
</dbReference>
<dbReference type="SUPFAM" id="SSF56300">
    <property type="entry name" value="Metallo-dependent phosphatases"/>
    <property type="match status" value="1"/>
</dbReference>
<feature type="region of interest" description="Disordered" evidence="1">
    <location>
        <begin position="1"/>
        <end position="21"/>
    </location>
</feature>
<sequence length="522" mass="58220">MDAVQIAEPVTESLRRPGGTEEEGRFLLVPHGYAGEGRTRVWVGDIGGAQPVATAERLWLRCEPVASEGAAVPLFESRCRDIPMHLDRKAEGLRYTLLSVPTAAGCSYRLSLWQFCDTGAPVLLARGRCEGQPASLTQRFNLWFGTCFYRHTDHGALAEAFTGLPEAYRPNVSVLGGDQVYLDTAYANRGWVLTPGFGSANFSPLALRSETNIRRKLRRIFSREYRKTWRGGLRQLLSAGQHYFLAGDHEFWNDYPNPPGFLPTLWSAKVRHIWRDCARQLFDAYQLPDIQTCSRFDIGDDLSFFVLDTRLQRGRGRDGQFTDAATLERLQQWLTGLRCPGVLVLPAPVLTRWQSSGKRSLMVKLGLGDHTLADTGQYETLVRALNACPQDVLIVAGDVHFSRLARFELNGKKVLEVVSSPLSCLPSAPAAANQHPDVFPDRPIEGIRAEVEYLKAGTTRPHKRSVISNNNFVTLSFTRACAGVSVDVVCWNVNARNGQGEPAIDWECREILLRTHKNEQAL</sequence>
<dbReference type="RefSeq" id="WP_207003922.1">
    <property type="nucleotide sequence ID" value="NZ_JAEKJR010000003.1"/>
</dbReference>